<name>A0A9D9DGJ5_9BACL</name>
<organism evidence="1 2">
    <name type="scientific">Candidatus Onthovivens merdipullorum</name>
    <dbReference type="NCBI Taxonomy" id="2840889"/>
    <lineage>
        <taxon>Bacteria</taxon>
        <taxon>Bacillati</taxon>
        <taxon>Bacillota</taxon>
        <taxon>Bacilli</taxon>
        <taxon>Bacillales</taxon>
        <taxon>Candidatus Onthovivens</taxon>
    </lineage>
</organism>
<proteinExistence type="predicted"/>
<dbReference type="EMBL" id="JADIMY010000030">
    <property type="protein sequence ID" value="MBO8427239.1"/>
    <property type="molecule type" value="Genomic_DNA"/>
</dbReference>
<sequence length="137" mass="16084">MKKKYVIYKIIMNDIQFIAKCYDSAVSFDVLTFRLSSFRGKNINDVISYVKTFDEETAKKIIQERNDNEIEYKTLEEFTNFIKKHKCKCSKRCQKFIWGGYYNIPDVGGISVACYDRISKNGKLSPYQVMLALKKKN</sequence>
<evidence type="ECO:0000313" key="2">
    <source>
        <dbReference type="Proteomes" id="UP000823613"/>
    </source>
</evidence>
<evidence type="ECO:0000313" key="1">
    <source>
        <dbReference type="EMBL" id="MBO8427239.1"/>
    </source>
</evidence>
<protein>
    <submittedName>
        <fullName evidence="1">Uncharacterized protein</fullName>
    </submittedName>
</protein>
<reference evidence="1" key="1">
    <citation type="submission" date="2020-10" db="EMBL/GenBank/DDBJ databases">
        <authorList>
            <person name="Gilroy R."/>
        </authorList>
    </citation>
    <scope>NUCLEOTIDE SEQUENCE</scope>
    <source>
        <strain evidence="1">11159</strain>
    </source>
</reference>
<dbReference type="Proteomes" id="UP000823613">
    <property type="component" value="Unassembled WGS sequence"/>
</dbReference>
<comment type="caution">
    <text evidence="1">The sequence shown here is derived from an EMBL/GenBank/DDBJ whole genome shotgun (WGS) entry which is preliminary data.</text>
</comment>
<reference evidence="1" key="2">
    <citation type="journal article" date="2021" name="PeerJ">
        <title>Extensive microbial diversity within the chicken gut microbiome revealed by metagenomics and culture.</title>
        <authorList>
            <person name="Gilroy R."/>
            <person name="Ravi A."/>
            <person name="Getino M."/>
            <person name="Pursley I."/>
            <person name="Horton D.L."/>
            <person name="Alikhan N.F."/>
            <person name="Baker D."/>
            <person name="Gharbi K."/>
            <person name="Hall N."/>
            <person name="Watson M."/>
            <person name="Adriaenssens E.M."/>
            <person name="Foster-Nyarko E."/>
            <person name="Jarju S."/>
            <person name="Secka A."/>
            <person name="Antonio M."/>
            <person name="Oren A."/>
            <person name="Chaudhuri R.R."/>
            <person name="La Ragione R."/>
            <person name="Hildebrand F."/>
            <person name="Pallen M.J."/>
        </authorList>
    </citation>
    <scope>NUCLEOTIDE SEQUENCE</scope>
    <source>
        <strain evidence="1">11159</strain>
    </source>
</reference>
<gene>
    <name evidence="1" type="ORF">IAC58_01605</name>
</gene>
<dbReference type="AlphaFoldDB" id="A0A9D9DGJ5"/>
<accession>A0A9D9DGJ5</accession>